<dbReference type="Proteomes" id="UP001476798">
    <property type="component" value="Unassembled WGS sequence"/>
</dbReference>
<sequence length="144" mass="16487">MLGFQHTAPNGDGQDRNQNDSPCFQTCSLDVHLLVMGSCFSQEIYIFFFKASTHRVDFVAHIFMCIETPEKNFVEQFQHRPWTDFIGNAEIQTILPVTVFILFDCQFSVGEICEQPLLDHKPFDEPESHILIFANVKKQVCGAL</sequence>
<organism evidence="1 2">
    <name type="scientific">Goodea atripinnis</name>
    <dbReference type="NCBI Taxonomy" id="208336"/>
    <lineage>
        <taxon>Eukaryota</taxon>
        <taxon>Metazoa</taxon>
        <taxon>Chordata</taxon>
        <taxon>Craniata</taxon>
        <taxon>Vertebrata</taxon>
        <taxon>Euteleostomi</taxon>
        <taxon>Actinopterygii</taxon>
        <taxon>Neopterygii</taxon>
        <taxon>Teleostei</taxon>
        <taxon>Neoteleostei</taxon>
        <taxon>Acanthomorphata</taxon>
        <taxon>Ovalentaria</taxon>
        <taxon>Atherinomorphae</taxon>
        <taxon>Cyprinodontiformes</taxon>
        <taxon>Goodeidae</taxon>
        <taxon>Goodea</taxon>
    </lineage>
</organism>
<accession>A0ABV0PEW9</accession>
<keyword evidence="2" id="KW-1185">Reference proteome</keyword>
<protein>
    <submittedName>
        <fullName evidence="1">Uncharacterized protein</fullName>
    </submittedName>
</protein>
<gene>
    <name evidence="1" type="ORF">GOODEAATRI_017751</name>
</gene>
<reference evidence="1 2" key="1">
    <citation type="submission" date="2021-06" db="EMBL/GenBank/DDBJ databases">
        <authorList>
            <person name="Palmer J.M."/>
        </authorList>
    </citation>
    <scope>NUCLEOTIDE SEQUENCE [LARGE SCALE GENOMIC DNA]</scope>
    <source>
        <strain evidence="1 2">GA_2019</strain>
        <tissue evidence="1">Muscle</tissue>
    </source>
</reference>
<name>A0ABV0PEW9_9TELE</name>
<evidence type="ECO:0000313" key="1">
    <source>
        <dbReference type="EMBL" id="MEQ2182021.1"/>
    </source>
</evidence>
<evidence type="ECO:0000313" key="2">
    <source>
        <dbReference type="Proteomes" id="UP001476798"/>
    </source>
</evidence>
<comment type="caution">
    <text evidence="1">The sequence shown here is derived from an EMBL/GenBank/DDBJ whole genome shotgun (WGS) entry which is preliminary data.</text>
</comment>
<proteinExistence type="predicted"/>
<dbReference type="EMBL" id="JAHRIO010071430">
    <property type="protein sequence ID" value="MEQ2182021.1"/>
    <property type="molecule type" value="Genomic_DNA"/>
</dbReference>